<gene>
    <name evidence="1" type="ORF">B0J12DRAFT_210405</name>
</gene>
<reference evidence="1 2" key="1">
    <citation type="journal article" date="2021" name="Nat. Commun.">
        <title>Genetic determinants of endophytism in the Arabidopsis root mycobiome.</title>
        <authorList>
            <person name="Mesny F."/>
            <person name="Miyauchi S."/>
            <person name="Thiergart T."/>
            <person name="Pickel B."/>
            <person name="Atanasova L."/>
            <person name="Karlsson M."/>
            <person name="Huettel B."/>
            <person name="Barry K.W."/>
            <person name="Haridas S."/>
            <person name="Chen C."/>
            <person name="Bauer D."/>
            <person name="Andreopoulos W."/>
            <person name="Pangilinan J."/>
            <person name="LaButti K."/>
            <person name="Riley R."/>
            <person name="Lipzen A."/>
            <person name="Clum A."/>
            <person name="Drula E."/>
            <person name="Henrissat B."/>
            <person name="Kohler A."/>
            <person name="Grigoriev I.V."/>
            <person name="Martin F.M."/>
            <person name="Hacquard S."/>
        </authorList>
    </citation>
    <scope>NUCLEOTIDE SEQUENCE [LARGE SCALE GENOMIC DNA]</scope>
    <source>
        <strain evidence="1 2">MPI-SDFR-AT-0080</strain>
    </source>
</reference>
<dbReference type="Proteomes" id="UP000774617">
    <property type="component" value="Unassembled WGS sequence"/>
</dbReference>
<evidence type="ECO:0000313" key="2">
    <source>
        <dbReference type="Proteomes" id="UP000774617"/>
    </source>
</evidence>
<name>A0ABQ8G1U6_9PEZI</name>
<evidence type="ECO:0000313" key="1">
    <source>
        <dbReference type="EMBL" id="KAH7042224.1"/>
    </source>
</evidence>
<comment type="caution">
    <text evidence="1">The sequence shown here is derived from an EMBL/GenBank/DDBJ whole genome shotgun (WGS) entry which is preliminary data.</text>
</comment>
<sequence>MVAWTWGSGRKGLSFSSGRSSVACLLRPAGPWIGELNRRLLMRFGRKSLPTLKNCRALGIATAQRWWRRRPGCRMLTQRPDSCIPHQLPPFILSPPDTARCHSMHASQSTITRILHRKPPAWSMSADSKPFLQLRRRERRRSSRSFHFSTQRQAEIQHSCRAPPWLQPSNSAFWRAPRQWECCRLIGCPNQVACIRRHSCWIWYASFLSKQDGRCARLAGLYIHSNFREVSVLSARGPSRWRGAHSAAWPSPTACQRRTTACTNTLHPPCLSSTASIPASIPSGPAR</sequence>
<keyword evidence="2" id="KW-1185">Reference proteome</keyword>
<organism evidence="1 2">
    <name type="scientific">Macrophomina phaseolina</name>
    <dbReference type="NCBI Taxonomy" id="35725"/>
    <lineage>
        <taxon>Eukaryota</taxon>
        <taxon>Fungi</taxon>
        <taxon>Dikarya</taxon>
        <taxon>Ascomycota</taxon>
        <taxon>Pezizomycotina</taxon>
        <taxon>Dothideomycetes</taxon>
        <taxon>Dothideomycetes incertae sedis</taxon>
        <taxon>Botryosphaeriales</taxon>
        <taxon>Botryosphaeriaceae</taxon>
        <taxon>Macrophomina</taxon>
    </lineage>
</organism>
<accession>A0ABQ8G1U6</accession>
<protein>
    <submittedName>
        <fullName evidence="1">Uncharacterized protein</fullName>
    </submittedName>
</protein>
<proteinExistence type="predicted"/>
<dbReference type="EMBL" id="JAGTJR010000026">
    <property type="protein sequence ID" value="KAH7042224.1"/>
    <property type="molecule type" value="Genomic_DNA"/>
</dbReference>